<organism evidence="2 3">
    <name type="scientific">Streptomyces pilosus</name>
    <dbReference type="NCBI Taxonomy" id="28893"/>
    <lineage>
        <taxon>Bacteria</taxon>
        <taxon>Bacillati</taxon>
        <taxon>Actinomycetota</taxon>
        <taxon>Actinomycetes</taxon>
        <taxon>Kitasatosporales</taxon>
        <taxon>Streptomycetaceae</taxon>
        <taxon>Streptomyces</taxon>
    </lineage>
</organism>
<dbReference type="RefSeq" id="WP_189558669.1">
    <property type="nucleotide sequence ID" value="NZ_BMTU01000005.1"/>
</dbReference>
<evidence type="ECO:0000256" key="1">
    <source>
        <dbReference type="SAM" id="MobiDB-lite"/>
    </source>
</evidence>
<dbReference type="Proteomes" id="UP000656732">
    <property type="component" value="Unassembled WGS sequence"/>
</dbReference>
<name>A0A918EWV4_9ACTN</name>
<reference evidence="2" key="1">
    <citation type="journal article" date="2014" name="Int. J. Syst. Evol. Microbiol.">
        <title>Complete genome sequence of Corynebacterium casei LMG S-19264T (=DSM 44701T), isolated from a smear-ripened cheese.</title>
        <authorList>
            <consortium name="US DOE Joint Genome Institute (JGI-PGF)"/>
            <person name="Walter F."/>
            <person name="Albersmeier A."/>
            <person name="Kalinowski J."/>
            <person name="Ruckert C."/>
        </authorList>
    </citation>
    <scope>NUCLEOTIDE SEQUENCE</scope>
    <source>
        <strain evidence="2">JCM 4403</strain>
    </source>
</reference>
<evidence type="ECO:0000313" key="3">
    <source>
        <dbReference type="Proteomes" id="UP000656732"/>
    </source>
</evidence>
<feature type="compositionally biased region" description="Basic and acidic residues" evidence="1">
    <location>
        <begin position="38"/>
        <end position="52"/>
    </location>
</feature>
<proteinExistence type="predicted"/>
<feature type="region of interest" description="Disordered" evidence="1">
    <location>
        <begin position="38"/>
        <end position="59"/>
    </location>
</feature>
<evidence type="ECO:0000313" key="2">
    <source>
        <dbReference type="EMBL" id="GGQ83437.1"/>
    </source>
</evidence>
<reference evidence="2" key="2">
    <citation type="submission" date="2020-09" db="EMBL/GenBank/DDBJ databases">
        <authorList>
            <person name="Sun Q."/>
            <person name="Ohkuma M."/>
        </authorList>
    </citation>
    <scope>NUCLEOTIDE SEQUENCE</scope>
    <source>
        <strain evidence="2">JCM 4403</strain>
    </source>
</reference>
<comment type="caution">
    <text evidence="2">The sequence shown here is derived from an EMBL/GenBank/DDBJ whole genome shotgun (WGS) entry which is preliminary data.</text>
</comment>
<protein>
    <submittedName>
        <fullName evidence="2">Uncharacterized protein</fullName>
    </submittedName>
</protein>
<dbReference type="EMBL" id="BMTU01000005">
    <property type="protein sequence ID" value="GGQ83437.1"/>
    <property type="molecule type" value="Genomic_DNA"/>
</dbReference>
<keyword evidence="3" id="KW-1185">Reference proteome</keyword>
<accession>A0A918EWV4</accession>
<sequence length="59" mass="6240">MTVLEDRTAMAESSVCFGFGTEIDLVRTAVGLVLKTDEFPRDRPGARPEGDHATGASAS</sequence>
<dbReference type="AlphaFoldDB" id="A0A918EWV4"/>
<gene>
    <name evidence="2" type="ORF">GCM10010280_33140</name>
</gene>